<dbReference type="AlphaFoldDB" id="A0A419VWC3"/>
<evidence type="ECO:0000256" key="1">
    <source>
        <dbReference type="ARBA" id="ARBA00022801"/>
    </source>
</evidence>
<dbReference type="PANTHER" id="PTHR33886:SF8">
    <property type="entry name" value="UNSATURATED RHAMNOGALACTURONAN HYDROLASE (EUROFUNG)"/>
    <property type="match status" value="1"/>
</dbReference>
<protein>
    <submittedName>
        <fullName evidence="3">Unsaturated rhamnogalacturonyl hydrolase</fullName>
    </submittedName>
</protein>
<dbReference type="Proteomes" id="UP000283387">
    <property type="component" value="Unassembled WGS sequence"/>
</dbReference>
<dbReference type="GO" id="GO:0016787">
    <property type="term" value="F:hydrolase activity"/>
    <property type="evidence" value="ECO:0007669"/>
    <property type="project" value="UniProtKB-KW"/>
</dbReference>
<feature type="chain" id="PRO_5019181176" evidence="2">
    <location>
        <begin position="27"/>
        <end position="404"/>
    </location>
</feature>
<dbReference type="PROSITE" id="PS51257">
    <property type="entry name" value="PROKAR_LIPOPROTEIN"/>
    <property type="match status" value="1"/>
</dbReference>
<dbReference type="RefSeq" id="WP_120275152.1">
    <property type="nucleotide sequence ID" value="NZ_RAPN01000004.1"/>
</dbReference>
<dbReference type="InterPro" id="IPR052043">
    <property type="entry name" value="PolySaccharide_Degr_Enz"/>
</dbReference>
<keyword evidence="1 3" id="KW-0378">Hydrolase</keyword>
<dbReference type="EMBL" id="RAPN01000004">
    <property type="protein sequence ID" value="RKD86454.1"/>
    <property type="molecule type" value="Genomic_DNA"/>
</dbReference>
<dbReference type="PANTHER" id="PTHR33886">
    <property type="entry name" value="UNSATURATED RHAMNOGALACTURONAN HYDROLASE (EUROFUNG)"/>
    <property type="match status" value="1"/>
</dbReference>
<dbReference type="InterPro" id="IPR010905">
    <property type="entry name" value="Glyco_hydro_88"/>
</dbReference>
<dbReference type="InterPro" id="IPR012341">
    <property type="entry name" value="6hp_glycosidase-like_sf"/>
</dbReference>
<keyword evidence="4" id="KW-1185">Reference proteome</keyword>
<dbReference type="Gene3D" id="1.50.10.10">
    <property type="match status" value="1"/>
</dbReference>
<proteinExistence type="predicted"/>
<dbReference type="SUPFAM" id="SSF48208">
    <property type="entry name" value="Six-hairpin glycosidases"/>
    <property type="match status" value="1"/>
</dbReference>
<dbReference type="OrthoDB" id="6381507at2"/>
<reference evidence="3 4" key="1">
    <citation type="submission" date="2018-09" db="EMBL/GenBank/DDBJ databases">
        <title>Genomic Encyclopedia of Archaeal and Bacterial Type Strains, Phase II (KMG-II): from individual species to whole genera.</title>
        <authorList>
            <person name="Goeker M."/>
        </authorList>
    </citation>
    <scope>NUCLEOTIDE SEQUENCE [LARGE SCALE GENOMIC DNA]</scope>
    <source>
        <strain evidence="3 4">DSM 27148</strain>
    </source>
</reference>
<feature type="signal peptide" evidence="2">
    <location>
        <begin position="1"/>
        <end position="26"/>
    </location>
</feature>
<keyword evidence="2" id="KW-0732">Signal</keyword>
<dbReference type="InterPro" id="IPR008928">
    <property type="entry name" value="6-hairpin_glycosidase_sf"/>
</dbReference>
<accession>A0A419VWC3</accession>
<evidence type="ECO:0000313" key="4">
    <source>
        <dbReference type="Proteomes" id="UP000283387"/>
    </source>
</evidence>
<dbReference type="Pfam" id="PF07470">
    <property type="entry name" value="Glyco_hydro_88"/>
    <property type="match status" value="1"/>
</dbReference>
<organism evidence="3 4">
    <name type="scientific">Mangrovibacterium diazotrophicum</name>
    <dbReference type="NCBI Taxonomy" id="1261403"/>
    <lineage>
        <taxon>Bacteria</taxon>
        <taxon>Pseudomonadati</taxon>
        <taxon>Bacteroidota</taxon>
        <taxon>Bacteroidia</taxon>
        <taxon>Marinilabiliales</taxon>
        <taxon>Prolixibacteraceae</taxon>
        <taxon>Mangrovibacterium</taxon>
    </lineage>
</organism>
<evidence type="ECO:0000256" key="2">
    <source>
        <dbReference type="SAM" id="SignalP"/>
    </source>
</evidence>
<name>A0A419VWC3_9BACT</name>
<dbReference type="GO" id="GO:0005975">
    <property type="term" value="P:carbohydrate metabolic process"/>
    <property type="evidence" value="ECO:0007669"/>
    <property type="project" value="InterPro"/>
</dbReference>
<evidence type="ECO:0000313" key="3">
    <source>
        <dbReference type="EMBL" id="RKD86454.1"/>
    </source>
</evidence>
<gene>
    <name evidence="3" type="ORF">BC643_4147</name>
</gene>
<sequence>MKTIKSITLALLAALMLLGTSCSQTKKTEEISPIQWGIKMADSDMARFPDASMLDWSKEPKWSYTQGLVTLALQRLYNETGDQKYYDYGFAYADKMINEDGSIVSYNMEKYNLDLVNSGKILFEIYEKTGDERFAKAMDLLNEQLKNQPKTSDGGYWHKKVYPFQMWLDGVYMADPFHAQYGKVFNKPEAIDDAMHQVFTIQKHTHDTITGLNFHGWDESREQAWADSITGLSQHVWGRAQGWYAMALVDILDFIPADHPQRVAYLDVLKTVYAAILKAQDPATGVWWQVMDEPAREGNWLESTCSSMFVYAFAKANRMGYVDDSYMEAAKKGFDGMLKTFIKTEDDGKISLTQCCAVAGLGGNPYRDGSYEYYISTEIRDNDPKGVGPFVMAAIELQKDIDKK</sequence>
<comment type="caution">
    <text evidence="3">The sequence shown here is derived from an EMBL/GenBank/DDBJ whole genome shotgun (WGS) entry which is preliminary data.</text>
</comment>